<dbReference type="SUPFAM" id="SSF160904">
    <property type="entry name" value="Jann2411-like"/>
    <property type="match status" value="1"/>
</dbReference>
<name>A0A4R9ALY9_9MICO</name>
<dbReference type="InterPro" id="IPR010852">
    <property type="entry name" value="ABATE"/>
</dbReference>
<dbReference type="OrthoDB" id="3531194at2"/>
<feature type="domain" description="Zinc finger CGNR" evidence="1">
    <location>
        <begin position="151"/>
        <end position="193"/>
    </location>
</feature>
<dbReference type="AlphaFoldDB" id="A0A4R9ALY9"/>
<dbReference type="EMBL" id="SOHK01000015">
    <property type="protein sequence ID" value="TFD65382.1"/>
    <property type="molecule type" value="Genomic_DNA"/>
</dbReference>
<dbReference type="InterPro" id="IPR021005">
    <property type="entry name" value="Znf_CGNR"/>
</dbReference>
<dbReference type="PANTHER" id="PTHR35525:SF3">
    <property type="entry name" value="BLL6575 PROTEIN"/>
    <property type="match status" value="1"/>
</dbReference>
<sequence length="202" mass="22444">MPLTVRPNRKGVNLHFAPDTEDALEFVVLLGDTDPGASRSGRDELETLADLATLLAPIAFTGRIDGDAAELADVRQTRALLRRVWTLKRDDAVLEVNRMLREAKALPQLARHDVLDWHLHATVPEAPLGERMRVEAALALIDVIRSDEMGRLRICEADACTGLLLDLSRNGSKRFCSVRCGNRMNMIAFRERRATASPPGRE</sequence>
<reference evidence="2 3" key="1">
    <citation type="submission" date="2019-03" db="EMBL/GenBank/DDBJ databases">
        <title>Genomics of glacier-inhabiting Cryobacterium strains.</title>
        <authorList>
            <person name="Liu Q."/>
            <person name="Xin Y.-H."/>
        </authorList>
    </citation>
    <scope>NUCLEOTIDE SEQUENCE [LARGE SCALE GENOMIC DNA]</scope>
    <source>
        <strain evidence="2 3">Sr36</strain>
    </source>
</reference>
<evidence type="ECO:0000313" key="2">
    <source>
        <dbReference type="EMBL" id="TFD65382.1"/>
    </source>
</evidence>
<protein>
    <submittedName>
        <fullName evidence="2">CGNR zinc finger domain-containing protein</fullName>
    </submittedName>
</protein>
<proteinExistence type="predicted"/>
<dbReference type="Pfam" id="PF11706">
    <property type="entry name" value="zf-CGNR"/>
    <property type="match status" value="1"/>
</dbReference>
<accession>A0A4R9ALY9</accession>
<comment type="caution">
    <text evidence="2">The sequence shown here is derived from an EMBL/GenBank/DDBJ whole genome shotgun (WGS) entry which is preliminary data.</text>
</comment>
<evidence type="ECO:0000313" key="3">
    <source>
        <dbReference type="Proteomes" id="UP000298154"/>
    </source>
</evidence>
<evidence type="ECO:0000259" key="1">
    <source>
        <dbReference type="Pfam" id="PF11706"/>
    </source>
</evidence>
<gene>
    <name evidence="2" type="ORF">E3T47_11210</name>
</gene>
<organism evidence="2 3">
    <name type="scientific">Cryobacterium ruanii</name>
    <dbReference type="NCBI Taxonomy" id="1259197"/>
    <lineage>
        <taxon>Bacteria</taxon>
        <taxon>Bacillati</taxon>
        <taxon>Actinomycetota</taxon>
        <taxon>Actinomycetes</taxon>
        <taxon>Micrococcales</taxon>
        <taxon>Microbacteriaceae</taxon>
        <taxon>Cryobacterium</taxon>
    </lineage>
</organism>
<dbReference type="InterPro" id="IPR023286">
    <property type="entry name" value="ABATE_dom_sf"/>
</dbReference>
<dbReference type="PANTHER" id="PTHR35525">
    <property type="entry name" value="BLL6575 PROTEIN"/>
    <property type="match status" value="1"/>
</dbReference>
<keyword evidence="3" id="KW-1185">Reference proteome</keyword>
<dbReference type="Proteomes" id="UP000298154">
    <property type="component" value="Unassembled WGS sequence"/>
</dbReference>
<dbReference type="Gene3D" id="1.10.3300.10">
    <property type="entry name" value="Jann2411-like domain"/>
    <property type="match status" value="1"/>
</dbReference>
<dbReference type="Pfam" id="PF07336">
    <property type="entry name" value="ABATE"/>
    <property type="match status" value="1"/>
</dbReference>